<feature type="domain" description="TNase-like" evidence="5">
    <location>
        <begin position="29"/>
        <end position="160"/>
    </location>
</feature>
<organism evidence="6 7">
    <name type="scientific">Nitrincola tibetensis</name>
    <dbReference type="NCBI Taxonomy" id="2219697"/>
    <lineage>
        <taxon>Bacteria</taxon>
        <taxon>Pseudomonadati</taxon>
        <taxon>Pseudomonadota</taxon>
        <taxon>Gammaproteobacteria</taxon>
        <taxon>Oceanospirillales</taxon>
        <taxon>Oceanospirillaceae</taxon>
        <taxon>Nitrincola</taxon>
    </lineage>
</organism>
<dbReference type="Gene3D" id="2.40.50.90">
    <property type="match status" value="1"/>
</dbReference>
<dbReference type="Pfam" id="PF00565">
    <property type="entry name" value="SNase"/>
    <property type="match status" value="1"/>
</dbReference>
<sequence length="258" mass="29348">MLKSMRWLGLFFFVLSHEAFAEPCPPSATTQSAQVRYVIDADTVVLESGERVRLLGIDAPELGRNGQPDEPYAREGKKWLEGVLRDHDHRVLLQYGQESKDRYGRSLAYLFLPDGTNLQRRLLSDGWVMQVHVAPNLEFAECLAPFERQAEQQAKRIWSQREYSPGLLSSAIPDSARGAAMVRGKVTRVGQSAEFIWINLEGGVALQIRRSDLPRFDSLSLDQIEGKTLRVRGWLIRENARHHAIRIRVEHPLAIQLL</sequence>
<dbReference type="SUPFAM" id="SSF50199">
    <property type="entry name" value="Staphylococcal nuclease"/>
    <property type="match status" value="1"/>
</dbReference>
<dbReference type="GO" id="GO:0004519">
    <property type="term" value="F:endonuclease activity"/>
    <property type="evidence" value="ECO:0007669"/>
    <property type="project" value="UniProtKB-KW"/>
</dbReference>
<evidence type="ECO:0000256" key="4">
    <source>
        <dbReference type="SAM" id="SignalP"/>
    </source>
</evidence>
<feature type="signal peptide" evidence="4">
    <location>
        <begin position="1"/>
        <end position="21"/>
    </location>
</feature>
<dbReference type="GO" id="GO:0016787">
    <property type="term" value="F:hydrolase activity"/>
    <property type="evidence" value="ECO:0007669"/>
    <property type="project" value="UniProtKB-KW"/>
</dbReference>
<keyword evidence="2" id="KW-0255">Endonuclease</keyword>
<dbReference type="OrthoDB" id="6867997at2"/>
<accession>A0A364NRE1</accession>
<dbReference type="PANTHER" id="PTHR12302">
    <property type="entry name" value="EBNA2 BINDING PROTEIN P100"/>
    <property type="match status" value="1"/>
</dbReference>
<dbReference type="InterPro" id="IPR016071">
    <property type="entry name" value="Staphylococal_nuclease_OB-fold"/>
</dbReference>
<evidence type="ECO:0000259" key="5">
    <source>
        <dbReference type="PROSITE" id="PS50830"/>
    </source>
</evidence>
<dbReference type="Proteomes" id="UP000250744">
    <property type="component" value="Unassembled WGS sequence"/>
</dbReference>
<dbReference type="RefSeq" id="WP_112156608.1">
    <property type="nucleotide sequence ID" value="NZ_QKRX01000001.1"/>
</dbReference>
<dbReference type="PROSITE" id="PS50830">
    <property type="entry name" value="TNASE_3"/>
    <property type="match status" value="1"/>
</dbReference>
<gene>
    <name evidence="6" type="ORF">DN062_00580</name>
</gene>
<proteinExistence type="predicted"/>
<evidence type="ECO:0000256" key="2">
    <source>
        <dbReference type="ARBA" id="ARBA00022759"/>
    </source>
</evidence>
<dbReference type="SMART" id="SM00318">
    <property type="entry name" value="SNc"/>
    <property type="match status" value="1"/>
</dbReference>
<dbReference type="AlphaFoldDB" id="A0A364NRE1"/>
<protein>
    <recommendedName>
        <fullName evidence="5">TNase-like domain-containing protein</fullName>
    </recommendedName>
</protein>
<keyword evidence="3" id="KW-0378">Hydrolase</keyword>
<name>A0A364NRE1_9GAMM</name>
<keyword evidence="4" id="KW-0732">Signal</keyword>
<dbReference type="InterPro" id="IPR035437">
    <property type="entry name" value="SNase_OB-fold_sf"/>
</dbReference>
<evidence type="ECO:0000313" key="7">
    <source>
        <dbReference type="Proteomes" id="UP000250744"/>
    </source>
</evidence>
<evidence type="ECO:0000256" key="1">
    <source>
        <dbReference type="ARBA" id="ARBA00022722"/>
    </source>
</evidence>
<evidence type="ECO:0000313" key="6">
    <source>
        <dbReference type="EMBL" id="RAU19614.1"/>
    </source>
</evidence>
<keyword evidence="7" id="KW-1185">Reference proteome</keyword>
<reference evidence="6 7" key="1">
    <citation type="submission" date="2018-06" db="EMBL/GenBank/DDBJ databases">
        <title>Nitrincola tibetense sp. nov., isolated from Lake XuguoCo on Tibetan Plateau.</title>
        <authorList>
            <person name="Xing P."/>
        </authorList>
    </citation>
    <scope>NUCLEOTIDE SEQUENCE [LARGE SCALE GENOMIC DNA]</scope>
    <source>
        <strain evidence="7">xg18</strain>
    </source>
</reference>
<comment type="caution">
    <text evidence="6">The sequence shown here is derived from an EMBL/GenBank/DDBJ whole genome shotgun (WGS) entry which is preliminary data.</text>
</comment>
<feature type="chain" id="PRO_5016695335" description="TNase-like domain-containing protein" evidence="4">
    <location>
        <begin position="22"/>
        <end position="258"/>
    </location>
</feature>
<dbReference type="EMBL" id="QKRX01000001">
    <property type="protein sequence ID" value="RAU19614.1"/>
    <property type="molecule type" value="Genomic_DNA"/>
</dbReference>
<evidence type="ECO:0000256" key="3">
    <source>
        <dbReference type="ARBA" id="ARBA00022801"/>
    </source>
</evidence>
<dbReference type="PANTHER" id="PTHR12302:SF3">
    <property type="entry name" value="SERINE_THREONINE-PROTEIN KINASE 31"/>
    <property type="match status" value="1"/>
</dbReference>
<keyword evidence="1" id="KW-0540">Nuclease</keyword>